<keyword evidence="6" id="KW-0472">Membrane</keyword>
<feature type="non-terminal residue" evidence="11">
    <location>
        <position position="567"/>
    </location>
</feature>
<name>A0A7K9B5V5_DRONO</name>
<feature type="domain" description="SRP54-type proteins GTP-binding" evidence="10">
    <location>
        <begin position="539"/>
        <end position="552"/>
    </location>
</feature>
<dbReference type="PANTHER" id="PTHR43134:SF1">
    <property type="entry name" value="SIGNAL RECOGNITION PARTICLE RECEPTOR SUBUNIT ALPHA"/>
    <property type="match status" value="1"/>
</dbReference>
<evidence type="ECO:0000256" key="4">
    <source>
        <dbReference type="ARBA" id="ARBA00022824"/>
    </source>
</evidence>
<evidence type="ECO:0000256" key="9">
    <source>
        <dbReference type="SAM" id="MobiDB-lite"/>
    </source>
</evidence>
<evidence type="ECO:0000256" key="1">
    <source>
        <dbReference type="ARBA" id="ARBA00004586"/>
    </source>
</evidence>
<proteinExistence type="inferred from homology"/>
<dbReference type="PANTHER" id="PTHR43134">
    <property type="entry name" value="SIGNAL RECOGNITION PARTICLE RECEPTOR SUBUNIT ALPHA"/>
    <property type="match status" value="1"/>
</dbReference>
<dbReference type="Gene3D" id="3.30.450.60">
    <property type="match status" value="1"/>
</dbReference>
<feature type="compositionally biased region" description="Polar residues" evidence="9">
    <location>
        <begin position="212"/>
        <end position="232"/>
    </location>
</feature>
<dbReference type="Proteomes" id="UP000543287">
    <property type="component" value="Unassembled WGS sequence"/>
</dbReference>
<evidence type="ECO:0000259" key="10">
    <source>
        <dbReference type="PROSITE" id="PS00300"/>
    </source>
</evidence>
<dbReference type="InterPro" id="IPR007222">
    <property type="entry name" value="Sig_recog_particle_rcpt_asu_N"/>
</dbReference>
<gene>
    <name evidence="11" type="primary">Srpra</name>
    <name evidence="11" type="ORF">DRONOV_R10668</name>
</gene>
<dbReference type="FunFam" id="1.20.120.140:FF:000004">
    <property type="entry name" value="Signal recognition particle receptor subunit alpha"/>
    <property type="match status" value="1"/>
</dbReference>
<evidence type="ECO:0000256" key="5">
    <source>
        <dbReference type="ARBA" id="ARBA00023134"/>
    </source>
</evidence>
<comment type="caution">
    <text evidence="11">The sequence shown here is derived from an EMBL/GenBank/DDBJ whole genome shotgun (WGS) entry which is preliminary data.</text>
</comment>
<evidence type="ECO:0000256" key="2">
    <source>
        <dbReference type="ARBA" id="ARBA00008531"/>
    </source>
</evidence>
<dbReference type="Pfam" id="PF00448">
    <property type="entry name" value="SRP54"/>
    <property type="match status" value="1"/>
</dbReference>
<comment type="similarity">
    <text evidence="2">Belongs to the GTP-binding SRP family.</text>
</comment>
<evidence type="ECO:0000256" key="6">
    <source>
        <dbReference type="ARBA" id="ARBA00023136"/>
    </source>
</evidence>
<dbReference type="FunFam" id="3.40.50.300:FF:003551">
    <property type="entry name" value="Signal recognition particle receptor alpha subunit family protein"/>
    <property type="match status" value="1"/>
</dbReference>
<dbReference type="GO" id="GO:0005047">
    <property type="term" value="F:signal recognition particle binding"/>
    <property type="evidence" value="ECO:0007669"/>
    <property type="project" value="InterPro"/>
</dbReference>
<keyword evidence="7" id="KW-0675">Receptor</keyword>
<dbReference type="InterPro" id="IPR036225">
    <property type="entry name" value="SRP/SRP_N"/>
</dbReference>
<dbReference type="InterPro" id="IPR027417">
    <property type="entry name" value="P-loop_NTPase"/>
</dbReference>
<keyword evidence="5" id="KW-0342">GTP-binding</keyword>
<feature type="non-terminal residue" evidence="11">
    <location>
        <position position="1"/>
    </location>
</feature>
<sequence>LPQERGGSNSFTHEALTLKYKLDNQFELVFVVGFQKILTLTYVDKLIDDVHKEFRDKYRNEFQQKGALGLLNGTFDFKDDFLRLLREAEESSKVRAPTVMKTFEQSMKSQKTVKCMIETRGEKPKEKAKNKKNKGSKKEGTEAITASGKAATGDKQPSAAGDKEELTKDEILQKNREEFFKRHMKAGEKSSKSPKPEAQKEKGKKPRVWDLGNSNAKVLDYSNSTTNGSSEASPAEEFDPDAALGDRNREPGRLYDLEYESDEEPEEEKVIQNPSKPSAKKGGLGGMFGMLKGLVGSKSLTREDMDPVLEKMKDHLIAKNVAAEIAVQLCESVAKKLEGKVMGTFTTVTSTVKQALQEALVQILQPQRRVDVLRDVMDAQRQHRPYVVTFCGQLRTHTRRLNALHPPESHGGRAMVQLYEKGYGKDAAGIAMEAISYARNQGFDVVLVDTAGRMQDNAPLMTALAKLIAVNAPDLVLFVGEALVGNEAVDQLVKFNKALADHSMAQTPRLIDGIVLTKFDTIDDKVGAAISMTYITSKPIVFVGTGQTYCDLRSLNAKAVVAALMKA</sequence>
<dbReference type="EMBL" id="VWZH01000171">
    <property type="protein sequence ID" value="NXG35372.1"/>
    <property type="molecule type" value="Genomic_DNA"/>
</dbReference>
<evidence type="ECO:0000256" key="8">
    <source>
        <dbReference type="ARBA" id="ARBA00029433"/>
    </source>
</evidence>
<evidence type="ECO:0000256" key="7">
    <source>
        <dbReference type="ARBA" id="ARBA00023170"/>
    </source>
</evidence>
<dbReference type="GO" id="GO:0006614">
    <property type="term" value="P:SRP-dependent cotranslational protein targeting to membrane"/>
    <property type="evidence" value="ECO:0007669"/>
    <property type="project" value="InterPro"/>
</dbReference>
<keyword evidence="3" id="KW-0547">Nucleotide-binding</keyword>
<reference evidence="11 12" key="1">
    <citation type="submission" date="2019-09" db="EMBL/GenBank/DDBJ databases">
        <title>Bird 10,000 Genomes (B10K) Project - Family phase.</title>
        <authorList>
            <person name="Zhang G."/>
        </authorList>
    </citation>
    <scope>NUCLEOTIDE SEQUENCE [LARGE SCALE GENOMIC DNA]</scope>
    <source>
        <strain evidence="11">B10K-LSUMZ-23963</strain>
        <tissue evidence="11">Muscle</tissue>
    </source>
</reference>
<dbReference type="GO" id="GO:0003924">
    <property type="term" value="F:GTPase activity"/>
    <property type="evidence" value="ECO:0007669"/>
    <property type="project" value="InterPro"/>
</dbReference>
<feature type="compositionally biased region" description="Basic and acidic residues" evidence="9">
    <location>
        <begin position="117"/>
        <end position="127"/>
    </location>
</feature>
<dbReference type="SUPFAM" id="SSF47364">
    <property type="entry name" value="Domain of the SRP/SRP receptor G-proteins"/>
    <property type="match status" value="1"/>
</dbReference>
<feature type="region of interest" description="Disordered" evidence="9">
    <location>
        <begin position="183"/>
        <end position="283"/>
    </location>
</feature>
<dbReference type="InterPro" id="IPR042101">
    <property type="entry name" value="SRP54_N_sf"/>
</dbReference>
<organism evidence="11 12">
    <name type="scientific">Dromaius novaehollandiae</name>
    <name type="common">Emu</name>
    <dbReference type="NCBI Taxonomy" id="8790"/>
    <lineage>
        <taxon>Eukaryota</taxon>
        <taxon>Metazoa</taxon>
        <taxon>Chordata</taxon>
        <taxon>Craniata</taxon>
        <taxon>Vertebrata</taxon>
        <taxon>Euteleostomi</taxon>
        <taxon>Archelosauria</taxon>
        <taxon>Archosauria</taxon>
        <taxon>Dinosauria</taxon>
        <taxon>Saurischia</taxon>
        <taxon>Theropoda</taxon>
        <taxon>Coelurosauria</taxon>
        <taxon>Aves</taxon>
        <taxon>Palaeognathae</taxon>
        <taxon>Casuariiformes</taxon>
        <taxon>Dromaiidae</taxon>
        <taxon>Dromaius</taxon>
    </lineage>
</organism>
<feature type="compositionally biased region" description="Basic and acidic residues" evidence="9">
    <location>
        <begin position="183"/>
        <end position="201"/>
    </location>
</feature>
<dbReference type="InterPro" id="IPR013822">
    <property type="entry name" value="Signal_recog_particl_SRP54_hlx"/>
</dbReference>
<comment type="subcellular location">
    <subcellularLocation>
        <location evidence="8">Endomembrane system</location>
        <topology evidence="8">Peripheral membrane protein</topology>
        <orientation evidence="8">Cytoplasmic side</orientation>
    </subcellularLocation>
    <subcellularLocation>
        <location evidence="1">Endoplasmic reticulum membrane</location>
    </subcellularLocation>
</comment>
<dbReference type="FunFam" id="3.30.450.60:FF:000024">
    <property type="entry name" value="signal recognition particle receptor subunit alpha isoform X2"/>
    <property type="match status" value="1"/>
</dbReference>
<dbReference type="SUPFAM" id="SSF52540">
    <property type="entry name" value="P-loop containing nucleoside triphosphate hydrolases"/>
    <property type="match status" value="1"/>
</dbReference>
<dbReference type="SMART" id="SM00962">
    <property type="entry name" value="SRP54"/>
    <property type="match status" value="1"/>
</dbReference>
<dbReference type="GO" id="GO:0005525">
    <property type="term" value="F:GTP binding"/>
    <property type="evidence" value="ECO:0007669"/>
    <property type="project" value="UniProtKB-KW"/>
</dbReference>
<evidence type="ECO:0000313" key="11">
    <source>
        <dbReference type="EMBL" id="NXG35372.1"/>
    </source>
</evidence>
<dbReference type="PROSITE" id="PS00300">
    <property type="entry name" value="SRP54"/>
    <property type="match status" value="1"/>
</dbReference>
<dbReference type="Pfam" id="PF04086">
    <property type="entry name" value="SRP-alpha_N"/>
    <property type="match status" value="1"/>
</dbReference>
<evidence type="ECO:0000313" key="12">
    <source>
        <dbReference type="Proteomes" id="UP000543287"/>
    </source>
</evidence>
<dbReference type="InterPro" id="IPR000897">
    <property type="entry name" value="SRP54_GTPase_dom"/>
</dbReference>
<dbReference type="Gene3D" id="3.40.50.300">
    <property type="entry name" value="P-loop containing nucleotide triphosphate hydrolases"/>
    <property type="match status" value="1"/>
</dbReference>
<dbReference type="CDD" id="cd14826">
    <property type="entry name" value="SR_alpha_SRX"/>
    <property type="match status" value="1"/>
</dbReference>
<dbReference type="AlphaFoldDB" id="A0A7K9B5V5"/>
<feature type="region of interest" description="Disordered" evidence="9">
    <location>
        <begin position="117"/>
        <end position="168"/>
    </location>
</feature>
<feature type="compositionally biased region" description="Acidic residues" evidence="9">
    <location>
        <begin position="257"/>
        <end position="267"/>
    </location>
</feature>
<feature type="compositionally biased region" description="Basic and acidic residues" evidence="9">
    <location>
        <begin position="244"/>
        <end position="256"/>
    </location>
</feature>
<protein>
    <submittedName>
        <fullName evidence="11">SRPRA protein</fullName>
    </submittedName>
</protein>
<dbReference type="SUPFAM" id="SSF64356">
    <property type="entry name" value="SNARE-like"/>
    <property type="match status" value="1"/>
</dbReference>
<dbReference type="InterPro" id="IPR011012">
    <property type="entry name" value="Longin-like_dom_sf"/>
</dbReference>
<dbReference type="GO" id="GO:0005785">
    <property type="term" value="C:signal recognition particle receptor complex"/>
    <property type="evidence" value="ECO:0007669"/>
    <property type="project" value="InterPro"/>
</dbReference>
<dbReference type="SMART" id="SM00963">
    <property type="entry name" value="SRP54_N"/>
    <property type="match status" value="1"/>
</dbReference>
<keyword evidence="4" id="KW-0256">Endoplasmic reticulum</keyword>
<accession>A0A7K9B5V5</accession>
<evidence type="ECO:0000256" key="3">
    <source>
        <dbReference type="ARBA" id="ARBA00022741"/>
    </source>
</evidence>
<dbReference type="Gene3D" id="1.20.120.140">
    <property type="entry name" value="Signal recognition particle SRP54, nucleotide-binding domain"/>
    <property type="match status" value="1"/>
</dbReference>
<dbReference type="GO" id="GO:0006886">
    <property type="term" value="P:intracellular protein transport"/>
    <property type="evidence" value="ECO:0007669"/>
    <property type="project" value="InterPro"/>
</dbReference>
<dbReference type="Pfam" id="PF02881">
    <property type="entry name" value="SRP54_N"/>
    <property type="match status" value="1"/>
</dbReference>